<evidence type="ECO:0000256" key="2">
    <source>
        <dbReference type="ARBA" id="ARBA00019149"/>
    </source>
</evidence>
<evidence type="ECO:0000256" key="6">
    <source>
        <dbReference type="PROSITE-ProRule" id="PRU01050"/>
    </source>
</evidence>
<dbReference type="PANTHER" id="PTHR42698">
    <property type="entry name" value="GTPASE ERA"/>
    <property type="match status" value="1"/>
</dbReference>
<dbReference type="PANTHER" id="PTHR42698:SF1">
    <property type="entry name" value="GTPASE ERA, MITOCHONDRIAL"/>
    <property type="match status" value="1"/>
</dbReference>
<dbReference type="InterPro" id="IPR027417">
    <property type="entry name" value="P-loop_NTPase"/>
</dbReference>
<feature type="region of interest" description="G1" evidence="6">
    <location>
        <begin position="53"/>
        <end position="60"/>
    </location>
</feature>
<gene>
    <name evidence="8" type="ORF">PSYICH_LOCUS2931</name>
</gene>
<protein>
    <recommendedName>
        <fullName evidence="2">GTPase Era, mitochondrial</fullName>
    </recommendedName>
    <alternativeName>
        <fullName evidence="5">ERA-like protein 1</fullName>
    </alternativeName>
</protein>
<dbReference type="Proteomes" id="UP001153636">
    <property type="component" value="Chromosome 11"/>
</dbReference>
<accession>A0A9P0G5S3</accession>
<dbReference type="AlphaFoldDB" id="A0A9P0G5S3"/>
<dbReference type="GO" id="GO:0005759">
    <property type="term" value="C:mitochondrial matrix"/>
    <property type="evidence" value="ECO:0007669"/>
    <property type="project" value="TreeGrafter"/>
</dbReference>
<sequence length="358" mass="40424">MNSSIARLLFKPQSLIIHCKTFSSTISEHVSNSTPFLEGYNYDTKLLKVAIIGMPNAGKSTFINSLMDRKVCATSHKVHTTRAKAKAIFSTDDTQIVFVDTPGLVNQREQKKFNLTSQFIKDGRNVANHVDIIGVIHDVSNFWTRDRLDIKIVKILEGNKDKPSFLVMNKVDALKSKRKLLDVTRNLTENAINGKPIEVRGSKTEFKKDELDTRGWPYFRDIFMVSALTGDGIDDVKNYLLSQAKPGKWLYPGNVWTDQNAELVILNTVKAALLNQMPQEVPYKLEPVIEYFNVDENGKITTVVIVKCPTPRIYRLLLGTSDGRIRNITENVQRDLQGCFHNYVKIKIVPSAPGVVEN</sequence>
<dbReference type="PRINTS" id="PR00326">
    <property type="entry name" value="GTP1OBG"/>
</dbReference>
<dbReference type="InterPro" id="IPR006073">
    <property type="entry name" value="GTP-bd"/>
</dbReference>
<feature type="region of interest" description="G3" evidence="6">
    <location>
        <begin position="100"/>
        <end position="103"/>
    </location>
</feature>
<dbReference type="FunFam" id="3.40.50.300:FF:002220">
    <property type="entry name" value="GTPase Era, mitochondrial"/>
    <property type="match status" value="1"/>
</dbReference>
<dbReference type="InterPro" id="IPR005225">
    <property type="entry name" value="Small_GTP-bd"/>
</dbReference>
<dbReference type="SUPFAM" id="SSF52540">
    <property type="entry name" value="P-loop containing nucleoside triphosphate hydrolases"/>
    <property type="match status" value="1"/>
</dbReference>
<proteinExistence type="inferred from homology"/>
<dbReference type="GO" id="GO:0019843">
    <property type="term" value="F:rRNA binding"/>
    <property type="evidence" value="ECO:0007669"/>
    <property type="project" value="TreeGrafter"/>
</dbReference>
<dbReference type="Gene3D" id="3.40.50.300">
    <property type="entry name" value="P-loop containing nucleotide triphosphate hydrolases"/>
    <property type="match status" value="1"/>
</dbReference>
<feature type="domain" description="Era-type G" evidence="7">
    <location>
        <begin position="45"/>
        <end position="247"/>
    </location>
</feature>
<dbReference type="InterPro" id="IPR015946">
    <property type="entry name" value="KH_dom-like_a/b"/>
</dbReference>
<dbReference type="CDD" id="cd04163">
    <property type="entry name" value="Era"/>
    <property type="match status" value="1"/>
</dbReference>
<feature type="region of interest" description="G4" evidence="6">
    <location>
        <begin position="169"/>
        <end position="172"/>
    </location>
</feature>
<reference evidence="8" key="1">
    <citation type="submission" date="2022-01" db="EMBL/GenBank/DDBJ databases">
        <authorList>
            <person name="King R."/>
        </authorList>
    </citation>
    <scope>NUCLEOTIDE SEQUENCE</scope>
</reference>
<dbReference type="GO" id="GO:0000028">
    <property type="term" value="P:ribosomal small subunit assembly"/>
    <property type="evidence" value="ECO:0007669"/>
    <property type="project" value="TreeGrafter"/>
</dbReference>
<keyword evidence="3 6" id="KW-0547">Nucleotide-binding</keyword>
<evidence type="ECO:0000256" key="4">
    <source>
        <dbReference type="ARBA" id="ARBA00023134"/>
    </source>
</evidence>
<dbReference type="Gene3D" id="3.30.300.20">
    <property type="match status" value="1"/>
</dbReference>
<evidence type="ECO:0000313" key="8">
    <source>
        <dbReference type="EMBL" id="CAH1100968.1"/>
    </source>
</evidence>
<feature type="region of interest" description="G2" evidence="6">
    <location>
        <begin position="79"/>
        <end position="83"/>
    </location>
</feature>
<evidence type="ECO:0000256" key="1">
    <source>
        <dbReference type="ARBA" id="ARBA00007921"/>
    </source>
</evidence>
<dbReference type="InterPro" id="IPR009019">
    <property type="entry name" value="KH_sf_prok-type"/>
</dbReference>
<evidence type="ECO:0000256" key="3">
    <source>
        <dbReference type="ARBA" id="ARBA00022741"/>
    </source>
</evidence>
<evidence type="ECO:0000256" key="5">
    <source>
        <dbReference type="ARBA" id="ARBA00030975"/>
    </source>
</evidence>
<comment type="similarity">
    <text evidence="1 6">Belongs to the TRAFAC class TrmE-Era-EngA-EngB-Septin-like GTPase superfamily. Era GTPase family.</text>
</comment>
<feature type="region of interest" description="G5" evidence="6">
    <location>
        <begin position="225"/>
        <end position="227"/>
    </location>
</feature>
<dbReference type="Pfam" id="PF01926">
    <property type="entry name" value="MMR_HSR1"/>
    <property type="match status" value="1"/>
</dbReference>
<dbReference type="SUPFAM" id="SSF54814">
    <property type="entry name" value="Prokaryotic type KH domain (KH-domain type II)"/>
    <property type="match status" value="1"/>
</dbReference>
<organism evidence="8 9">
    <name type="scientific">Psylliodes chrysocephalus</name>
    <dbReference type="NCBI Taxonomy" id="3402493"/>
    <lineage>
        <taxon>Eukaryota</taxon>
        <taxon>Metazoa</taxon>
        <taxon>Ecdysozoa</taxon>
        <taxon>Arthropoda</taxon>
        <taxon>Hexapoda</taxon>
        <taxon>Insecta</taxon>
        <taxon>Pterygota</taxon>
        <taxon>Neoptera</taxon>
        <taxon>Endopterygota</taxon>
        <taxon>Coleoptera</taxon>
        <taxon>Polyphaga</taxon>
        <taxon>Cucujiformia</taxon>
        <taxon>Chrysomeloidea</taxon>
        <taxon>Chrysomelidae</taxon>
        <taxon>Galerucinae</taxon>
        <taxon>Alticini</taxon>
        <taxon>Psylliodes</taxon>
    </lineage>
</organism>
<dbReference type="InterPro" id="IPR005662">
    <property type="entry name" value="GTPase_Era-like"/>
</dbReference>
<dbReference type="GO" id="GO:0005525">
    <property type="term" value="F:GTP binding"/>
    <property type="evidence" value="ECO:0007669"/>
    <property type="project" value="UniProtKB-UniRule"/>
</dbReference>
<feature type="non-terminal residue" evidence="8">
    <location>
        <position position="358"/>
    </location>
</feature>
<dbReference type="NCBIfam" id="TIGR00231">
    <property type="entry name" value="small_GTP"/>
    <property type="match status" value="1"/>
</dbReference>
<name>A0A9P0G5S3_9CUCU</name>
<dbReference type="GO" id="GO:0043024">
    <property type="term" value="F:ribosomal small subunit binding"/>
    <property type="evidence" value="ECO:0007669"/>
    <property type="project" value="TreeGrafter"/>
</dbReference>
<dbReference type="InterPro" id="IPR030388">
    <property type="entry name" value="G_ERA_dom"/>
</dbReference>
<dbReference type="OrthoDB" id="8954335at2759"/>
<evidence type="ECO:0000313" key="9">
    <source>
        <dbReference type="Proteomes" id="UP001153636"/>
    </source>
</evidence>
<keyword evidence="4 6" id="KW-0342">GTP-binding</keyword>
<dbReference type="EMBL" id="OV651823">
    <property type="protein sequence ID" value="CAH1100968.1"/>
    <property type="molecule type" value="Genomic_DNA"/>
</dbReference>
<evidence type="ECO:0000259" key="7">
    <source>
        <dbReference type="PROSITE" id="PS51713"/>
    </source>
</evidence>
<dbReference type="PROSITE" id="PS51713">
    <property type="entry name" value="G_ERA"/>
    <property type="match status" value="1"/>
</dbReference>
<keyword evidence="9" id="KW-1185">Reference proteome</keyword>